<keyword evidence="8" id="KW-1185">Reference proteome</keyword>
<sequence>MEFEVFVQREIAGLTRFAGVLTGDRQLAHDVLADALIAAHARWSRIATLDHPLAYVRRMVTTTFLADRRKVTRRRTDPTDDPTMLDQAVPDPSETVQRRDETSRLLALLPDRQRAALVLRYYLDLPDPAIADVLGCAPATVRSHISQALAALRAGSERRLS</sequence>
<keyword evidence="2" id="KW-0805">Transcription regulation</keyword>
<comment type="similarity">
    <text evidence="1">Belongs to the sigma-70 factor family. ECF subfamily.</text>
</comment>
<dbReference type="GO" id="GO:0016987">
    <property type="term" value="F:sigma factor activity"/>
    <property type="evidence" value="ECO:0007669"/>
    <property type="project" value="UniProtKB-KW"/>
</dbReference>
<dbReference type="EMBL" id="WLYK01000001">
    <property type="protein sequence ID" value="MTD12817.1"/>
    <property type="molecule type" value="Genomic_DNA"/>
</dbReference>
<dbReference type="InterPro" id="IPR013325">
    <property type="entry name" value="RNA_pol_sigma_r2"/>
</dbReference>
<keyword evidence="3" id="KW-0731">Sigma factor</keyword>
<name>A0A7K1FFD6_9ACTN</name>
<dbReference type="AlphaFoldDB" id="A0A7K1FFD6"/>
<dbReference type="GO" id="GO:0003677">
    <property type="term" value="F:DNA binding"/>
    <property type="evidence" value="ECO:0007669"/>
    <property type="project" value="UniProtKB-KW"/>
</dbReference>
<feature type="domain" description="RNA polymerase sigma factor 70 region 4 type 2" evidence="6">
    <location>
        <begin position="102"/>
        <end position="152"/>
    </location>
</feature>
<dbReference type="InterPro" id="IPR039425">
    <property type="entry name" value="RNA_pol_sigma-70-like"/>
</dbReference>
<reference evidence="7 8" key="1">
    <citation type="submission" date="2019-11" db="EMBL/GenBank/DDBJ databases">
        <authorList>
            <person name="Jiang L.-Q."/>
        </authorList>
    </citation>
    <scope>NUCLEOTIDE SEQUENCE [LARGE SCALE GENOMIC DNA]</scope>
    <source>
        <strain evidence="7 8">YIM 132087</strain>
    </source>
</reference>
<proteinExistence type="inferred from homology"/>
<evidence type="ECO:0000259" key="6">
    <source>
        <dbReference type="Pfam" id="PF08281"/>
    </source>
</evidence>
<keyword evidence="5" id="KW-0804">Transcription</keyword>
<evidence type="ECO:0000313" key="8">
    <source>
        <dbReference type="Proteomes" id="UP000460221"/>
    </source>
</evidence>
<evidence type="ECO:0000313" key="7">
    <source>
        <dbReference type="EMBL" id="MTD12817.1"/>
    </source>
</evidence>
<evidence type="ECO:0000256" key="3">
    <source>
        <dbReference type="ARBA" id="ARBA00023082"/>
    </source>
</evidence>
<protein>
    <submittedName>
        <fullName evidence="7">SigE family RNA polymerase sigma factor</fullName>
    </submittedName>
</protein>
<dbReference type="SUPFAM" id="SSF88659">
    <property type="entry name" value="Sigma3 and sigma4 domains of RNA polymerase sigma factors"/>
    <property type="match status" value="1"/>
</dbReference>
<organism evidence="7 8">
    <name type="scientific">Nakamurella alba</name>
    <dbReference type="NCBI Taxonomy" id="2665158"/>
    <lineage>
        <taxon>Bacteria</taxon>
        <taxon>Bacillati</taxon>
        <taxon>Actinomycetota</taxon>
        <taxon>Actinomycetes</taxon>
        <taxon>Nakamurellales</taxon>
        <taxon>Nakamurellaceae</taxon>
        <taxon>Nakamurella</taxon>
    </lineage>
</organism>
<dbReference type="SUPFAM" id="SSF88946">
    <property type="entry name" value="Sigma2 domain of RNA polymerase sigma factors"/>
    <property type="match status" value="1"/>
</dbReference>
<dbReference type="InterPro" id="IPR036388">
    <property type="entry name" value="WH-like_DNA-bd_sf"/>
</dbReference>
<keyword evidence="4" id="KW-0238">DNA-binding</keyword>
<dbReference type="RefSeq" id="WP_322097383.1">
    <property type="nucleotide sequence ID" value="NZ_WLYK01000001.1"/>
</dbReference>
<comment type="caution">
    <text evidence="7">The sequence shown here is derived from an EMBL/GenBank/DDBJ whole genome shotgun (WGS) entry which is preliminary data.</text>
</comment>
<evidence type="ECO:0000256" key="1">
    <source>
        <dbReference type="ARBA" id="ARBA00010641"/>
    </source>
</evidence>
<dbReference type="Pfam" id="PF08281">
    <property type="entry name" value="Sigma70_r4_2"/>
    <property type="match status" value="1"/>
</dbReference>
<dbReference type="Gene3D" id="1.10.10.10">
    <property type="entry name" value="Winged helix-like DNA-binding domain superfamily/Winged helix DNA-binding domain"/>
    <property type="match status" value="1"/>
</dbReference>
<evidence type="ECO:0000256" key="2">
    <source>
        <dbReference type="ARBA" id="ARBA00023015"/>
    </source>
</evidence>
<dbReference type="Proteomes" id="UP000460221">
    <property type="component" value="Unassembled WGS sequence"/>
</dbReference>
<dbReference type="CDD" id="cd06171">
    <property type="entry name" value="Sigma70_r4"/>
    <property type="match status" value="1"/>
</dbReference>
<dbReference type="InterPro" id="IPR013324">
    <property type="entry name" value="RNA_pol_sigma_r3/r4-like"/>
</dbReference>
<dbReference type="GO" id="GO:0006352">
    <property type="term" value="P:DNA-templated transcription initiation"/>
    <property type="evidence" value="ECO:0007669"/>
    <property type="project" value="InterPro"/>
</dbReference>
<dbReference type="PANTHER" id="PTHR43133:SF50">
    <property type="entry name" value="ECF RNA POLYMERASE SIGMA FACTOR SIGM"/>
    <property type="match status" value="1"/>
</dbReference>
<gene>
    <name evidence="7" type="ORF">GIS00_02510</name>
</gene>
<accession>A0A7K1FFD6</accession>
<dbReference type="InterPro" id="IPR013249">
    <property type="entry name" value="RNA_pol_sigma70_r4_t2"/>
</dbReference>
<evidence type="ECO:0000256" key="5">
    <source>
        <dbReference type="ARBA" id="ARBA00023163"/>
    </source>
</evidence>
<dbReference type="Gene3D" id="1.10.1740.10">
    <property type="match status" value="1"/>
</dbReference>
<dbReference type="PANTHER" id="PTHR43133">
    <property type="entry name" value="RNA POLYMERASE ECF-TYPE SIGMA FACTO"/>
    <property type="match status" value="1"/>
</dbReference>
<evidence type="ECO:0000256" key="4">
    <source>
        <dbReference type="ARBA" id="ARBA00023125"/>
    </source>
</evidence>